<accession>A0ACD3ACZ9</accession>
<dbReference type="Proteomes" id="UP000308600">
    <property type="component" value="Unassembled WGS sequence"/>
</dbReference>
<proteinExistence type="predicted"/>
<evidence type="ECO:0000313" key="1">
    <source>
        <dbReference type="EMBL" id="TFK63758.1"/>
    </source>
</evidence>
<evidence type="ECO:0000313" key="2">
    <source>
        <dbReference type="Proteomes" id="UP000308600"/>
    </source>
</evidence>
<dbReference type="EMBL" id="ML208506">
    <property type="protein sequence ID" value="TFK63758.1"/>
    <property type="molecule type" value="Genomic_DNA"/>
</dbReference>
<gene>
    <name evidence="1" type="ORF">BDN72DRAFT_963708</name>
</gene>
<sequence>MGSSENLTATKSTRGTDLGVSTESENEQLLFLTLLLHGLPRFGYEAYRSALEPFPLFRTQEVVDLSRLLCLLVRDKEILATIPVAAEGANGKYDLVVCWHSGADEPVQLRYGQDSTELPQVMPPTTEEIPTSHKEVKDIFLANIGLAWRPHANRVFHLLKRMKPEECEWLARYLLLANATHTLDMLRHPLRWAEVFALLKFNFDYDDLEEEGNFPYPSKKGLGRLLTEAKSTSVPTIRSQGLLLFLDIHSKPESTLVLNEELLREILVAIHHVFQSSLELISEAYNQIVASPRCVLGDSQTYEHITAISFAFHPLLEGEFLHWMINSLSTPEVLRIREGLMGSQSKEGSLRVDVDQGPHIIEAPHGICEDRSRQCWAWIHSCFDTFHNLEEVATKNKELSALNALKFFNFSPTDLSSAMSRGPTVIPNWEDVVPWWRKIYVNEEEDVPYDEIKPLKEAEVMKSFRSDKAGAVFAWINQREFVARPELHFEAFLATLHFAAVMGLEVEKASDDPRLKDILLLFKRNASRPIIGTSRPCCFTCREIIFGLSVVRTSTAIPPFPSLGLMNSEVQPPSQPPYRRAFVVLSFRVSVGRFSGSLIMHSSI</sequence>
<protein>
    <submittedName>
        <fullName evidence="1">Uncharacterized protein</fullName>
    </submittedName>
</protein>
<keyword evidence="2" id="KW-1185">Reference proteome</keyword>
<name>A0ACD3ACZ9_9AGAR</name>
<organism evidence="1 2">
    <name type="scientific">Pluteus cervinus</name>
    <dbReference type="NCBI Taxonomy" id="181527"/>
    <lineage>
        <taxon>Eukaryota</taxon>
        <taxon>Fungi</taxon>
        <taxon>Dikarya</taxon>
        <taxon>Basidiomycota</taxon>
        <taxon>Agaricomycotina</taxon>
        <taxon>Agaricomycetes</taxon>
        <taxon>Agaricomycetidae</taxon>
        <taxon>Agaricales</taxon>
        <taxon>Pluteineae</taxon>
        <taxon>Pluteaceae</taxon>
        <taxon>Pluteus</taxon>
    </lineage>
</organism>
<reference evidence="1 2" key="1">
    <citation type="journal article" date="2019" name="Nat. Ecol. Evol.">
        <title>Megaphylogeny resolves global patterns of mushroom evolution.</title>
        <authorList>
            <person name="Varga T."/>
            <person name="Krizsan K."/>
            <person name="Foldi C."/>
            <person name="Dima B."/>
            <person name="Sanchez-Garcia M."/>
            <person name="Sanchez-Ramirez S."/>
            <person name="Szollosi G.J."/>
            <person name="Szarkandi J.G."/>
            <person name="Papp V."/>
            <person name="Albert L."/>
            <person name="Andreopoulos W."/>
            <person name="Angelini C."/>
            <person name="Antonin V."/>
            <person name="Barry K.W."/>
            <person name="Bougher N.L."/>
            <person name="Buchanan P."/>
            <person name="Buyck B."/>
            <person name="Bense V."/>
            <person name="Catcheside P."/>
            <person name="Chovatia M."/>
            <person name="Cooper J."/>
            <person name="Damon W."/>
            <person name="Desjardin D."/>
            <person name="Finy P."/>
            <person name="Geml J."/>
            <person name="Haridas S."/>
            <person name="Hughes K."/>
            <person name="Justo A."/>
            <person name="Karasinski D."/>
            <person name="Kautmanova I."/>
            <person name="Kiss B."/>
            <person name="Kocsube S."/>
            <person name="Kotiranta H."/>
            <person name="LaButti K.M."/>
            <person name="Lechner B.E."/>
            <person name="Liimatainen K."/>
            <person name="Lipzen A."/>
            <person name="Lukacs Z."/>
            <person name="Mihaltcheva S."/>
            <person name="Morgado L.N."/>
            <person name="Niskanen T."/>
            <person name="Noordeloos M.E."/>
            <person name="Ohm R.A."/>
            <person name="Ortiz-Santana B."/>
            <person name="Ovrebo C."/>
            <person name="Racz N."/>
            <person name="Riley R."/>
            <person name="Savchenko A."/>
            <person name="Shiryaev A."/>
            <person name="Soop K."/>
            <person name="Spirin V."/>
            <person name="Szebenyi C."/>
            <person name="Tomsovsky M."/>
            <person name="Tulloss R.E."/>
            <person name="Uehling J."/>
            <person name="Grigoriev I.V."/>
            <person name="Vagvolgyi C."/>
            <person name="Papp T."/>
            <person name="Martin F.M."/>
            <person name="Miettinen O."/>
            <person name="Hibbett D.S."/>
            <person name="Nagy L.G."/>
        </authorList>
    </citation>
    <scope>NUCLEOTIDE SEQUENCE [LARGE SCALE GENOMIC DNA]</scope>
    <source>
        <strain evidence="1 2">NL-1719</strain>
    </source>
</reference>